<protein>
    <recommendedName>
        <fullName evidence="7">DOG1 domain-containing protein</fullName>
    </recommendedName>
</protein>
<evidence type="ECO:0000256" key="6">
    <source>
        <dbReference type="ARBA" id="ARBA00023242"/>
    </source>
</evidence>
<keyword evidence="4" id="KW-0010">Activator</keyword>
<proteinExistence type="evidence at transcript level"/>
<accession>I3S8E3</accession>
<dbReference type="GO" id="GO:0043565">
    <property type="term" value="F:sequence-specific DNA binding"/>
    <property type="evidence" value="ECO:0007669"/>
    <property type="project" value="InterPro"/>
</dbReference>
<reference evidence="8" key="1">
    <citation type="submission" date="2012-05" db="EMBL/GenBank/DDBJ databases">
        <authorList>
            <person name="Krishnakumar V."/>
            <person name="Cheung F."/>
            <person name="Xiao Y."/>
            <person name="Chan A."/>
            <person name="Moskal W.A."/>
            <person name="Town C.D."/>
        </authorList>
    </citation>
    <scope>NUCLEOTIDE SEQUENCE</scope>
</reference>
<sequence>MAVDPLVAGNFGIQMAIAIEKFEALENFVNQADHLRQQTLLHMSRILLTNQAVRGLLALGEYFHRLRALCSRWNERSCDSMSPKIAP</sequence>
<dbReference type="PANTHER" id="PTHR45693">
    <property type="entry name" value="TRANSCRIPTION FACTOR TGA9"/>
    <property type="match status" value="1"/>
</dbReference>
<keyword evidence="2" id="KW-0805">Transcription regulation</keyword>
<dbReference type="GO" id="GO:0006351">
    <property type="term" value="P:DNA-templated transcription"/>
    <property type="evidence" value="ECO:0007669"/>
    <property type="project" value="InterPro"/>
</dbReference>
<dbReference type="PROSITE" id="PS51806">
    <property type="entry name" value="DOG1"/>
    <property type="match status" value="1"/>
</dbReference>
<comment type="subcellular location">
    <subcellularLocation>
        <location evidence="1">Nucleus</location>
    </subcellularLocation>
</comment>
<evidence type="ECO:0000256" key="5">
    <source>
        <dbReference type="ARBA" id="ARBA00023163"/>
    </source>
</evidence>
<dbReference type="EMBL" id="BT136740">
    <property type="protein sequence ID" value="AFK36535.1"/>
    <property type="molecule type" value="mRNA"/>
</dbReference>
<evidence type="ECO:0000313" key="8">
    <source>
        <dbReference type="EMBL" id="AFK36535.1"/>
    </source>
</evidence>
<evidence type="ECO:0000259" key="7">
    <source>
        <dbReference type="PROSITE" id="PS51806"/>
    </source>
</evidence>
<evidence type="ECO:0000256" key="2">
    <source>
        <dbReference type="ARBA" id="ARBA00023015"/>
    </source>
</evidence>
<dbReference type="AlphaFoldDB" id="I3S8E3"/>
<feature type="domain" description="DOG1" evidence="7">
    <location>
        <begin position="1"/>
        <end position="76"/>
    </location>
</feature>
<name>I3S8E3_LOTJA</name>
<evidence type="ECO:0000256" key="4">
    <source>
        <dbReference type="ARBA" id="ARBA00023159"/>
    </source>
</evidence>
<keyword evidence="5" id="KW-0804">Transcription</keyword>
<organism evidence="8">
    <name type="scientific">Lotus japonicus</name>
    <name type="common">Lotus corniculatus var. japonicus</name>
    <dbReference type="NCBI Taxonomy" id="34305"/>
    <lineage>
        <taxon>Eukaryota</taxon>
        <taxon>Viridiplantae</taxon>
        <taxon>Streptophyta</taxon>
        <taxon>Embryophyta</taxon>
        <taxon>Tracheophyta</taxon>
        <taxon>Spermatophyta</taxon>
        <taxon>Magnoliopsida</taxon>
        <taxon>eudicotyledons</taxon>
        <taxon>Gunneridae</taxon>
        <taxon>Pentapetalae</taxon>
        <taxon>rosids</taxon>
        <taxon>fabids</taxon>
        <taxon>Fabales</taxon>
        <taxon>Fabaceae</taxon>
        <taxon>Papilionoideae</taxon>
        <taxon>50 kb inversion clade</taxon>
        <taxon>NPAAA clade</taxon>
        <taxon>Hologalegina</taxon>
        <taxon>robinioid clade</taxon>
        <taxon>Loteae</taxon>
        <taxon>Lotus</taxon>
    </lineage>
</organism>
<dbReference type="PANTHER" id="PTHR45693:SF40">
    <property type="entry name" value="FACTOR TGA7, PUTATIVE-RELATED"/>
    <property type="match status" value="1"/>
</dbReference>
<keyword evidence="6" id="KW-0539">Nucleus</keyword>
<dbReference type="GO" id="GO:0005634">
    <property type="term" value="C:nucleus"/>
    <property type="evidence" value="ECO:0007669"/>
    <property type="project" value="UniProtKB-SubCell"/>
</dbReference>
<evidence type="ECO:0000256" key="3">
    <source>
        <dbReference type="ARBA" id="ARBA00023125"/>
    </source>
</evidence>
<keyword evidence="3" id="KW-0238">DNA-binding</keyword>
<evidence type="ECO:0000256" key="1">
    <source>
        <dbReference type="ARBA" id="ARBA00004123"/>
    </source>
</evidence>
<dbReference type="InterPro" id="IPR025422">
    <property type="entry name" value="TGA_domain"/>
</dbReference>